<dbReference type="PANTHER" id="PTHR31044">
    <property type="entry name" value="BETA-1,3 GLUCANASE"/>
    <property type="match status" value="1"/>
</dbReference>
<dbReference type="EMBL" id="JAUJYO010000014">
    <property type="protein sequence ID" value="KAK1297843.1"/>
    <property type="molecule type" value="Genomic_DNA"/>
</dbReference>
<dbReference type="InterPro" id="IPR044788">
    <property type="entry name" value="X8_dom_prot"/>
</dbReference>
<dbReference type="SMART" id="SM00768">
    <property type="entry name" value="X8"/>
    <property type="match status" value="1"/>
</dbReference>
<evidence type="ECO:0000256" key="1">
    <source>
        <dbReference type="ARBA" id="ARBA00022729"/>
    </source>
</evidence>
<gene>
    <name evidence="3" type="ORF">QJS10_CPB14g01210</name>
</gene>
<reference evidence="3" key="2">
    <citation type="submission" date="2023-06" db="EMBL/GenBank/DDBJ databases">
        <authorList>
            <person name="Ma L."/>
            <person name="Liu K.-W."/>
            <person name="Li Z."/>
            <person name="Hsiao Y.-Y."/>
            <person name="Qi Y."/>
            <person name="Fu T."/>
            <person name="Tang G."/>
            <person name="Zhang D."/>
            <person name="Sun W.-H."/>
            <person name="Liu D.-K."/>
            <person name="Li Y."/>
            <person name="Chen G.-Z."/>
            <person name="Liu X.-D."/>
            <person name="Liao X.-Y."/>
            <person name="Jiang Y.-T."/>
            <person name="Yu X."/>
            <person name="Hao Y."/>
            <person name="Huang J."/>
            <person name="Zhao X.-W."/>
            <person name="Ke S."/>
            <person name="Chen Y.-Y."/>
            <person name="Wu W.-L."/>
            <person name="Hsu J.-L."/>
            <person name="Lin Y.-F."/>
            <person name="Huang M.-D."/>
            <person name="Li C.-Y."/>
            <person name="Huang L."/>
            <person name="Wang Z.-W."/>
            <person name="Zhao X."/>
            <person name="Zhong W.-Y."/>
            <person name="Peng D.-H."/>
            <person name="Ahmad S."/>
            <person name="Lan S."/>
            <person name="Zhang J.-S."/>
            <person name="Tsai W.-C."/>
            <person name="Van De Peer Y."/>
            <person name="Liu Z.-J."/>
        </authorList>
    </citation>
    <scope>NUCLEOTIDE SEQUENCE</scope>
    <source>
        <strain evidence="3">CP</strain>
        <tissue evidence="3">Leaves</tissue>
    </source>
</reference>
<evidence type="ECO:0000259" key="2">
    <source>
        <dbReference type="SMART" id="SM00768"/>
    </source>
</evidence>
<dbReference type="AlphaFoldDB" id="A0AAV9DBW6"/>
<protein>
    <submittedName>
        <fullName evidence="3">Glucan endo-1,3-beta-glucosidase 1</fullName>
    </submittedName>
</protein>
<evidence type="ECO:0000313" key="3">
    <source>
        <dbReference type="EMBL" id="KAK1297843.1"/>
    </source>
</evidence>
<proteinExistence type="predicted"/>
<accession>A0AAV9DBW6</accession>
<dbReference type="InterPro" id="IPR012946">
    <property type="entry name" value="X8"/>
</dbReference>
<sequence length="159" mass="17408">MDESGPKKWCVANPKAVQRDLKDAFDWTCSRKGGGVDCGPLEPDQPCNRPYFLVDHASYAFNSYWQKNKHKEGVHCDGVAQIVETDPKTTQETSIVESSAPAVVNSNANQQIELHCPGDTNLLTSSQLASDEDPTLISSQTLSINTTQDELIVDLSDDP</sequence>
<organism evidence="3 4">
    <name type="scientific">Acorus calamus</name>
    <name type="common">Sweet flag</name>
    <dbReference type="NCBI Taxonomy" id="4465"/>
    <lineage>
        <taxon>Eukaryota</taxon>
        <taxon>Viridiplantae</taxon>
        <taxon>Streptophyta</taxon>
        <taxon>Embryophyta</taxon>
        <taxon>Tracheophyta</taxon>
        <taxon>Spermatophyta</taxon>
        <taxon>Magnoliopsida</taxon>
        <taxon>Liliopsida</taxon>
        <taxon>Acoraceae</taxon>
        <taxon>Acorus</taxon>
    </lineage>
</organism>
<name>A0AAV9DBW6_ACOCL</name>
<evidence type="ECO:0000313" key="4">
    <source>
        <dbReference type="Proteomes" id="UP001180020"/>
    </source>
</evidence>
<feature type="domain" description="X8" evidence="2">
    <location>
        <begin position="8"/>
        <end position="93"/>
    </location>
</feature>
<comment type="caution">
    <text evidence="3">The sequence shown here is derived from an EMBL/GenBank/DDBJ whole genome shotgun (WGS) entry which is preliminary data.</text>
</comment>
<dbReference type="Proteomes" id="UP001180020">
    <property type="component" value="Unassembled WGS sequence"/>
</dbReference>
<dbReference type="PANTHER" id="PTHR31044:SF35">
    <property type="entry name" value="GLUCAN ENDO-1,3-BETA-GLUCOSIDASE 4-LIKE"/>
    <property type="match status" value="1"/>
</dbReference>
<keyword evidence="4" id="KW-1185">Reference proteome</keyword>
<dbReference type="Pfam" id="PF07983">
    <property type="entry name" value="X8"/>
    <property type="match status" value="1"/>
</dbReference>
<reference evidence="3" key="1">
    <citation type="journal article" date="2023" name="Nat. Commun.">
        <title>Diploid and tetraploid genomes of Acorus and the evolution of monocots.</title>
        <authorList>
            <person name="Ma L."/>
            <person name="Liu K.W."/>
            <person name="Li Z."/>
            <person name="Hsiao Y.Y."/>
            <person name="Qi Y."/>
            <person name="Fu T."/>
            <person name="Tang G.D."/>
            <person name="Zhang D."/>
            <person name="Sun W.H."/>
            <person name="Liu D.K."/>
            <person name="Li Y."/>
            <person name="Chen G.Z."/>
            <person name="Liu X.D."/>
            <person name="Liao X.Y."/>
            <person name="Jiang Y.T."/>
            <person name="Yu X."/>
            <person name="Hao Y."/>
            <person name="Huang J."/>
            <person name="Zhao X.W."/>
            <person name="Ke S."/>
            <person name="Chen Y.Y."/>
            <person name="Wu W.L."/>
            <person name="Hsu J.L."/>
            <person name="Lin Y.F."/>
            <person name="Huang M.D."/>
            <person name="Li C.Y."/>
            <person name="Huang L."/>
            <person name="Wang Z.W."/>
            <person name="Zhao X."/>
            <person name="Zhong W.Y."/>
            <person name="Peng D.H."/>
            <person name="Ahmad S."/>
            <person name="Lan S."/>
            <person name="Zhang J.S."/>
            <person name="Tsai W.C."/>
            <person name="Van de Peer Y."/>
            <person name="Liu Z.J."/>
        </authorList>
    </citation>
    <scope>NUCLEOTIDE SEQUENCE</scope>
    <source>
        <strain evidence="3">CP</strain>
    </source>
</reference>
<dbReference type="GO" id="GO:0009506">
    <property type="term" value="C:plasmodesma"/>
    <property type="evidence" value="ECO:0007669"/>
    <property type="project" value="UniProtKB-ARBA"/>
</dbReference>
<keyword evidence="1" id="KW-0732">Signal</keyword>
<dbReference type="Gene3D" id="1.20.58.1040">
    <property type="match status" value="1"/>
</dbReference>